<keyword evidence="6 9" id="KW-0479">Metal-binding</keyword>
<comment type="caution">
    <text evidence="11">The sequence shown here is derived from an EMBL/GenBank/DDBJ whole genome shotgun (WGS) entry which is preliminary data.</text>
</comment>
<evidence type="ECO:0000256" key="8">
    <source>
        <dbReference type="ARBA" id="ARBA00023004"/>
    </source>
</evidence>
<dbReference type="PRINTS" id="PR00163">
    <property type="entry name" value="RUBREDOXIN"/>
</dbReference>
<comment type="similarity">
    <text evidence="4 9">Belongs to the rubredoxin family.</text>
</comment>
<dbReference type="FunFam" id="2.20.28.10:FF:000001">
    <property type="entry name" value="Rubredoxin"/>
    <property type="match status" value="1"/>
</dbReference>
<evidence type="ECO:0000256" key="7">
    <source>
        <dbReference type="ARBA" id="ARBA00022982"/>
    </source>
</evidence>
<accession>A0A2S6N382</accession>
<dbReference type="PANTHER" id="PTHR47627:SF1">
    <property type="entry name" value="RUBREDOXIN-1-RELATED"/>
    <property type="match status" value="1"/>
</dbReference>
<evidence type="ECO:0000256" key="5">
    <source>
        <dbReference type="ARBA" id="ARBA00022448"/>
    </source>
</evidence>
<protein>
    <recommendedName>
        <fullName evidence="9">Rubredoxin</fullName>
    </recommendedName>
</protein>
<dbReference type="GO" id="GO:0043448">
    <property type="term" value="P:alkane catabolic process"/>
    <property type="evidence" value="ECO:0007669"/>
    <property type="project" value="TreeGrafter"/>
</dbReference>
<keyword evidence="5" id="KW-0813">Transport</keyword>
<evidence type="ECO:0000256" key="2">
    <source>
        <dbReference type="ARBA" id="ARBA00002792"/>
    </source>
</evidence>
<keyword evidence="12" id="KW-1185">Reference proteome</keyword>
<evidence type="ECO:0000256" key="9">
    <source>
        <dbReference type="RuleBase" id="RU003820"/>
    </source>
</evidence>
<dbReference type="Proteomes" id="UP000239724">
    <property type="component" value="Unassembled WGS sequence"/>
</dbReference>
<keyword evidence="8 9" id="KW-0408">Iron</keyword>
<comment type="cofactor">
    <cofactor evidence="1 9">
        <name>Fe(3+)</name>
        <dbReference type="ChEBI" id="CHEBI:29034"/>
    </cofactor>
</comment>
<evidence type="ECO:0000256" key="3">
    <source>
        <dbReference type="ARBA" id="ARBA00004933"/>
    </source>
</evidence>
<dbReference type="InterPro" id="IPR024935">
    <property type="entry name" value="Rubredoxin_dom"/>
</dbReference>
<dbReference type="InterPro" id="IPR018527">
    <property type="entry name" value="Rubredoxin_Fe_BS"/>
</dbReference>
<evidence type="ECO:0000256" key="4">
    <source>
        <dbReference type="ARBA" id="ARBA00005337"/>
    </source>
</evidence>
<keyword evidence="7 9" id="KW-0249">Electron transport</keyword>
<comment type="pathway">
    <text evidence="3">Hydrocarbon metabolism; alkane degradation.</text>
</comment>
<gene>
    <name evidence="11" type="ORF">CCS01_22765</name>
</gene>
<dbReference type="EMBL" id="NHRY01000234">
    <property type="protein sequence ID" value="PPQ29084.1"/>
    <property type="molecule type" value="Genomic_DNA"/>
</dbReference>
<dbReference type="Gene3D" id="2.20.28.10">
    <property type="match status" value="1"/>
</dbReference>
<dbReference type="PROSITE" id="PS50903">
    <property type="entry name" value="RUBREDOXIN_LIKE"/>
    <property type="match status" value="1"/>
</dbReference>
<comment type="function">
    <text evidence="2">Involved in the hydrocarbon hydroxylating system, which transfers electrons from NADH to rubredoxin reductase and then through rubredoxin to alkane 1 monooxygenase.</text>
</comment>
<evidence type="ECO:0000313" key="12">
    <source>
        <dbReference type="Proteomes" id="UP000239724"/>
    </source>
</evidence>
<dbReference type="GO" id="GO:0009055">
    <property type="term" value="F:electron transfer activity"/>
    <property type="evidence" value="ECO:0007669"/>
    <property type="project" value="TreeGrafter"/>
</dbReference>
<dbReference type="InterPro" id="IPR024934">
    <property type="entry name" value="Rubredoxin-like_dom"/>
</dbReference>
<dbReference type="AlphaFoldDB" id="A0A2S6N382"/>
<dbReference type="InterPro" id="IPR050526">
    <property type="entry name" value="Rubredoxin_ET"/>
</dbReference>
<reference evidence="11 12" key="1">
    <citation type="journal article" date="2018" name="Arch. Microbiol.">
        <title>New insights into the metabolic potential of the phototrophic purple bacterium Rhodopila globiformis DSM 161(T) from its draft genome sequence and evidence for a vanadium-dependent nitrogenase.</title>
        <authorList>
            <person name="Imhoff J.F."/>
            <person name="Rahn T."/>
            <person name="Kunzel S."/>
            <person name="Neulinger S.C."/>
        </authorList>
    </citation>
    <scope>NUCLEOTIDE SEQUENCE [LARGE SCALE GENOMIC DNA]</scope>
    <source>
        <strain evidence="11 12">DSM 161</strain>
    </source>
</reference>
<dbReference type="SUPFAM" id="SSF57802">
    <property type="entry name" value="Rubredoxin-like"/>
    <property type="match status" value="1"/>
</dbReference>
<dbReference type="GO" id="GO:0005506">
    <property type="term" value="F:iron ion binding"/>
    <property type="evidence" value="ECO:0007669"/>
    <property type="project" value="UniProtKB-UniRule"/>
</dbReference>
<dbReference type="PANTHER" id="PTHR47627">
    <property type="entry name" value="RUBREDOXIN"/>
    <property type="match status" value="1"/>
</dbReference>
<evidence type="ECO:0000256" key="6">
    <source>
        <dbReference type="ARBA" id="ARBA00022723"/>
    </source>
</evidence>
<feature type="domain" description="Rubredoxin-like" evidence="10">
    <location>
        <begin position="1"/>
        <end position="52"/>
    </location>
</feature>
<evidence type="ECO:0000256" key="1">
    <source>
        <dbReference type="ARBA" id="ARBA00001965"/>
    </source>
</evidence>
<organism evidence="11 12">
    <name type="scientific">Rhodopila globiformis</name>
    <name type="common">Rhodopseudomonas globiformis</name>
    <dbReference type="NCBI Taxonomy" id="1071"/>
    <lineage>
        <taxon>Bacteria</taxon>
        <taxon>Pseudomonadati</taxon>
        <taxon>Pseudomonadota</taxon>
        <taxon>Alphaproteobacteria</taxon>
        <taxon>Acetobacterales</taxon>
        <taxon>Acetobacteraceae</taxon>
        <taxon>Rhodopila</taxon>
    </lineage>
</organism>
<proteinExistence type="inferred from homology"/>
<evidence type="ECO:0000259" key="10">
    <source>
        <dbReference type="PROSITE" id="PS50903"/>
    </source>
</evidence>
<dbReference type="OrthoDB" id="9808980at2"/>
<dbReference type="CDD" id="cd00730">
    <property type="entry name" value="rubredoxin"/>
    <property type="match status" value="1"/>
</dbReference>
<dbReference type="PROSITE" id="PS00202">
    <property type="entry name" value="RUBREDOXIN"/>
    <property type="match status" value="1"/>
</dbReference>
<name>A0A2S6N382_RHOGL</name>
<sequence length="67" mass="7346">MKRWICLGCGFSYDEAMGLSAHGLTPGTRWRDIPEDWVCPDCGTPKSRFEMVEIPYAAGQPAAQVAA</sequence>
<dbReference type="Pfam" id="PF00301">
    <property type="entry name" value="Rubredoxin"/>
    <property type="match status" value="1"/>
</dbReference>
<evidence type="ECO:0000313" key="11">
    <source>
        <dbReference type="EMBL" id="PPQ29084.1"/>
    </source>
</evidence>